<keyword evidence="3" id="KW-1185">Reference proteome</keyword>
<feature type="transmembrane region" description="Helical" evidence="1">
    <location>
        <begin position="176"/>
        <end position="193"/>
    </location>
</feature>
<feature type="transmembrane region" description="Helical" evidence="1">
    <location>
        <begin position="359"/>
        <end position="380"/>
    </location>
</feature>
<proteinExistence type="predicted"/>
<keyword evidence="1" id="KW-0472">Membrane</keyword>
<protein>
    <submittedName>
        <fullName evidence="2">Uncharacterized protein</fullName>
    </submittedName>
</protein>
<feature type="transmembrane region" description="Helical" evidence="1">
    <location>
        <begin position="21"/>
        <end position="51"/>
    </location>
</feature>
<evidence type="ECO:0000256" key="1">
    <source>
        <dbReference type="SAM" id="Phobius"/>
    </source>
</evidence>
<reference evidence="2 3" key="1">
    <citation type="submission" date="2016-10" db="EMBL/GenBank/DDBJ databases">
        <authorList>
            <person name="de Groot N.N."/>
        </authorList>
    </citation>
    <scope>NUCLEOTIDE SEQUENCE [LARGE SCALE GENOMIC DNA]</scope>
    <source>
        <strain evidence="2 3">CGMCC 1.7727</strain>
    </source>
</reference>
<name>A0A1H9NPM5_9BACI</name>
<feature type="transmembrane region" description="Helical" evidence="1">
    <location>
        <begin position="426"/>
        <end position="457"/>
    </location>
</feature>
<feature type="transmembrane region" description="Helical" evidence="1">
    <location>
        <begin position="144"/>
        <end position="167"/>
    </location>
</feature>
<dbReference type="Proteomes" id="UP000199687">
    <property type="component" value="Unassembled WGS sequence"/>
</dbReference>
<evidence type="ECO:0000313" key="3">
    <source>
        <dbReference type="Proteomes" id="UP000199687"/>
    </source>
</evidence>
<keyword evidence="1" id="KW-0812">Transmembrane</keyword>
<feature type="transmembrane region" description="Helical" evidence="1">
    <location>
        <begin position="386"/>
        <end position="405"/>
    </location>
</feature>
<dbReference type="EMBL" id="FOGL01000003">
    <property type="protein sequence ID" value="SER37878.1"/>
    <property type="molecule type" value="Genomic_DNA"/>
</dbReference>
<gene>
    <name evidence="2" type="ORF">SAMN04487944_103249</name>
</gene>
<evidence type="ECO:0000313" key="2">
    <source>
        <dbReference type="EMBL" id="SER37878.1"/>
    </source>
</evidence>
<feature type="transmembrane region" description="Helical" evidence="1">
    <location>
        <begin position="71"/>
        <end position="91"/>
    </location>
</feature>
<feature type="transmembrane region" description="Helical" evidence="1">
    <location>
        <begin position="295"/>
        <end position="315"/>
    </location>
</feature>
<accession>A0A1H9NPM5</accession>
<keyword evidence="1" id="KW-1133">Transmembrane helix</keyword>
<sequence>MRRTWELVRFIRKNRRKKKKKLYKLAFGVAIDRTISIYLSFFIFIGLFIIYDELKQLQPWFLEMETTLGQYIHIFIAGLFLRAIILSFYHPGILFTSAEFKMITLPYLKKHVWLITFIETIIKNTVIFILILFSLILFTPITEIFLLKWIGLAMVVTILLILPQWYLFQLNPWRRVFAYIIAMLFVLAIRFLFWSVSWYFIIGTIVLLILINCLLWQKHLSVVDWMRVIQESDTKVWNMFFVNQMSKMGIKQENKPLLQQLFRSEKRKRPFPYQHDTIIYRKLWKVSLAEEKEHFIQAITVIILCLVVLSFQNIWLHGFSMIISVFGFNKITASYFNAGFKQKIVHSLPWDMDVMKRAFLYRMYPILGLVSTVAAGLLIFHGGFSVTVMVQLVQYLITIYVLLHLELEISINKLDQRQYHTPCHNWLIGMVSYVMILLSFFIPLASIYALFLLIYYFHIWKKKKM</sequence>
<dbReference type="AlphaFoldDB" id="A0A1H9NPM5"/>
<feature type="transmembrane region" description="Helical" evidence="1">
    <location>
        <begin position="199"/>
        <end position="217"/>
    </location>
</feature>
<feature type="transmembrane region" description="Helical" evidence="1">
    <location>
        <begin position="112"/>
        <end position="138"/>
    </location>
</feature>
<dbReference type="OrthoDB" id="2958038at2"/>
<organism evidence="2 3">
    <name type="scientific">Gracilibacillus ureilyticus</name>
    <dbReference type="NCBI Taxonomy" id="531814"/>
    <lineage>
        <taxon>Bacteria</taxon>
        <taxon>Bacillati</taxon>
        <taxon>Bacillota</taxon>
        <taxon>Bacilli</taxon>
        <taxon>Bacillales</taxon>
        <taxon>Bacillaceae</taxon>
        <taxon>Gracilibacillus</taxon>
    </lineage>
</organism>
<dbReference type="STRING" id="531814.SAMN04487944_103249"/>
<dbReference type="RefSeq" id="WP_089739866.1">
    <property type="nucleotide sequence ID" value="NZ_FOGL01000003.1"/>
</dbReference>